<dbReference type="AlphaFoldDB" id="A0AA47N743"/>
<evidence type="ECO:0000313" key="2">
    <source>
        <dbReference type="Proteomes" id="UP001174136"/>
    </source>
</evidence>
<reference evidence="1" key="1">
    <citation type="journal article" date="2023" name="Front. Mar. Sci.">
        <title>A new Merluccius polli reference genome to investigate the effects of global change in West African waters.</title>
        <authorList>
            <person name="Mateo J.L."/>
            <person name="Blanco-Fernandez C."/>
            <person name="Garcia-Vazquez E."/>
            <person name="Machado-Schiaffino G."/>
        </authorList>
    </citation>
    <scope>NUCLEOTIDE SEQUENCE</scope>
    <source>
        <strain evidence="1">C29</strain>
        <tissue evidence="1">Fin</tissue>
    </source>
</reference>
<accession>A0AA47N743</accession>
<keyword evidence="2" id="KW-1185">Reference proteome</keyword>
<evidence type="ECO:0008006" key="3">
    <source>
        <dbReference type="Google" id="ProtNLM"/>
    </source>
</evidence>
<protein>
    <recommendedName>
        <fullName evidence="3">RRM domain-containing protein</fullName>
    </recommendedName>
</protein>
<organism evidence="1 2">
    <name type="scientific">Merluccius polli</name>
    <name type="common">Benguela hake</name>
    <name type="synonym">Merluccius cadenati</name>
    <dbReference type="NCBI Taxonomy" id="89951"/>
    <lineage>
        <taxon>Eukaryota</taxon>
        <taxon>Metazoa</taxon>
        <taxon>Chordata</taxon>
        <taxon>Craniata</taxon>
        <taxon>Vertebrata</taxon>
        <taxon>Euteleostomi</taxon>
        <taxon>Actinopterygii</taxon>
        <taxon>Neopterygii</taxon>
        <taxon>Teleostei</taxon>
        <taxon>Neoteleostei</taxon>
        <taxon>Acanthomorphata</taxon>
        <taxon>Zeiogadaria</taxon>
        <taxon>Gadariae</taxon>
        <taxon>Gadiformes</taxon>
        <taxon>Gadoidei</taxon>
        <taxon>Merlucciidae</taxon>
        <taxon>Merluccius</taxon>
    </lineage>
</organism>
<name>A0AA47N743_MERPO</name>
<evidence type="ECO:0000313" key="1">
    <source>
        <dbReference type="EMBL" id="KAK0152792.1"/>
    </source>
</evidence>
<dbReference type="EMBL" id="JAOPHQ010000892">
    <property type="protein sequence ID" value="KAK0152792.1"/>
    <property type="molecule type" value="Genomic_DNA"/>
</dbReference>
<gene>
    <name evidence="1" type="ORF">N1851_005665</name>
</gene>
<comment type="caution">
    <text evidence="1">The sequence shown here is derived from an EMBL/GenBank/DDBJ whole genome shotgun (WGS) entry which is preliminary data.</text>
</comment>
<sequence length="137" mass="14957">MDVIQANSVKIPNSIIVSGIAGTETDEELYDFLKQYGSIQRVIPVDFAEPASGKQVVVEYVYAIQSLLPSLPYRLNSKTQTDVTYHIRALASIYTPVASKTATQTYLSELKDIAKQTGKDLQLSSGKSSPSSVRLSI</sequence>
<dbReference type="Proteomes" id="UP001174136">
    <property type="component" value="Unassembled WGS sequence"/>
</dbReference>
<dbReference type="CDD" id="cd00590">
    <property type="entry name" value="RRM_SF"/>
    <property type="match status" value="1"/>
</dbReference>
<proteinExistence type="predicted"/>